<reference evidence="1 2" key="1">
    <citation type="submission" date="2023-08" db="EMBL/GenBank/DDBJ databases">
        <title>Bioegradation of LLDPE and BLDPE plastic by marine bacteria from coast plastic debris.</title>
        <authorList>
            <person name="Rong Z."/>
        </authorList>
    </citation>
    <scope>NUCLEOTIDE SEQUENCE [LARGE SCALE GENOMIC DNA]</scope>
    <source>
        <strain evidence="1 2">Z-2</strain>
    </source>
</reference>
<dbReference type="Proteomes" id="UP001265083">
    <property type="component" value="Unassembled WGS sequence"/>
</dbReference>
<dbReference type="EMBL" id="JAVLUS010000009">
    <property type="protein sequence ID" value="MDS1114657.1"/>
    <property type="molecule type" value="Genomic_DNA"/>
</dbReference>
<evidence type="ECO:0000313" key="2">
    <source>
        <dbReference type="Proteomes" id="UP001265083"/>
    </source>
</evidence>
<gene>
    <name evidence="1" type="ORF">RD149_12850</name>
</gene>
<sequence>MLTSRHCQELLTTPTACGWLHIDQSASRLACNKLRGGEFAMTTRVDPEELREAATKFAPAVAFGPVWPPSMSTAGRAVTSAAAGVDQLDTGTALSETKTSLLSALATLGGRKAAWESILNESADAYEGTDVTAAKRLAGLGDLNRPLPGQPG</sequence>
<comment type="caution">
    <text evidence="1">The sequence shown here is derived from an EMBL/GenBank/DDBJ whole genome shotgun (WGS) entry which is preliminary data.</text>
</comment>
<name>A0ABU2GU84_9ACTN</name>
<organism evidence="1 2">
    <name type="scientific">Gordonia westfalica</name>
    <dbReference type="NCBI Taxonomy" id="158898"/>
    <lineage>
        <taxon>Bacteria</taxon>
        <taxon>Bacillati</taxon>
        <taxon>Actinomycetota</taxon>
        <taxon>Actinomycetes</taxon>
        <taxon>Mycobacteriales</taxon>
        <taxon>Gordoniaceae</taxon>
        <taxon>Gordonia</taxon>
    </lineage>
</organism>
<protein>
    <submittedName>
        <fullName evidence="1">Type VII secretion target</fullName>
    </submittedName>
</protein>
<accession>A0ABU2GU84</accession>
<evidence type="ECO:0000313" key="1">
    <source>
        <dbReference type="EMBL" id="MDS1114657.1"/>
    </source>
</evidence>
<keyword evidence="2" id="KW-1185">Reference proteome</keyword>
<proteinExistence type="predicted"/>